<dbReference type="EMBL" id="SHKR01000015">
    <property type="protein sequence ID" value="RZU11336.1"/>
    <property type="molecule type" value="Genomic_DNA"/>
</dbReference>
<reference evidence="1 2" key="1">
    <citation type="journal article" date="2015" name="Stand. Genomic Sci.">
        <title>Genomic Encyclopedia of Bacterial and Archaeal Type Strains, Phase III: the genomes of soil and plant-associated and newly described type strains.</title>
        <authorList>
            <person name="Whitman W.B."/>
            <person name="Woyke T."/>
            <person name="Klenk H.P."/>
            <person name="Zhou Y."/>
            <person name="Lilburn T.G."/>
            <person name="Beck B.J."/>
            <person name="De Vos P."/>
            <person name="Vandamme P."/>
            <person name="Eisen J.A."/>
            <person name="Garrity G."/>
            <person name="Hugenholtz P."/>
            <person name="Kyrpides N.C."/>
        </authorList>
    </citation>
    <scope>NUCLEOTIDE SEQUENCE [LARGE SCALE GENOMIC DNA]</scope>
    <source>
        <strain evidence="1 2">VKM Ac-2540</strain>
    </source>
</reference>
<comment type="caution">
    <text evidence="1">The sequence shown here is derived from an EMBL/GenBank/DDBJ whole genome shotgun (WGS) entry which is preliminary data.</text>
</comment>
<sequence length="191" mass="21598">MIERGGALMTWTPTIQSCDSYLGDRTGKYEFRAVRYRAAADWLTASGLNNDMTLVDVGAGMTELDYCLRAEYGWRGRYIPVDGGIDGVNLNDWTPPREAHFFVALEIIEHLSNWRDLIERMQEKALIGVVMSTPNPRTTDVIGMDPTHVVEVFSKDLEPYAFQVSEQTFYGGVLSDGEPDALFATWRHRPE</sequence>
<evidence type="ECO:0000313" key="2">
    <source>
        <dbReference type="Proteomes" id="UP000292027"/>
    </source>
</evidence>
<proteinExistence type="predicted"/>
<gene>
    <name evidence="1" type="ORF">EV645_6500</name>
</gene>
<evidence type="ECO:0008006" key="3">
    <source>
        <dbReference type="Google" id="ProtNLM"/>
    </source>
</evidence>
<dbReference type="AlphaFoldDB" id="A0A4V2FWW2"/>
<evidence type="ECO:0000313" key="1">
    <source>
        <dbReference type="EMBL" id="RZU11336.1"/>
    </source>
</evidence>
<dbReference type="Proteomes" id="UP000292027">
    <property type="component" value="Unassembled WGS sequence"/>
</dbReference>
<dbReference type="PROSITE" id="PS51257">
    <property type="entry name" value="PROKAR_LIPOPROTEIN"/>
    <property type="match status" value="1"/>
</dbReference>
<keyword evidence="2" id="KW-1185">Reference proteome</keyword>
<name>A0A4V2FWW2_9ACTN</name>
<protein>
    <recommendedName>
        <fullName evidence="3">Class I SAM-dependent methyltransferase</fullName>
    </recommendedName>
</protein>
<organism evidence="1 2">
    <name type="scientific">Kribbella rubisoli</name>
    <dbReference type="NCBI Taxonomy" id="3075929"/>
    <lineage>
        <taxon>Bacteria</taxon>
        <taxon>Bacillati</taxon>
        <taxon>Actinomycetota</taxon>
        <taxon>Actinomycetes</taxon>
        <taxon>Propionibacteriales</taxon>
        <taxon>Kribbellaceae</taxon>
        <taxon>Kribbella</taxon>
    </lineage>
</organism>
<accession>A0A4V2FWW2</accession>